<dbReference type="InterPro" id="IPR000477">
    <property type="entry name" value="RT_dom"/>
</dbReference>
<dbReference type="InterPro" id="IPR002156">
    <property type="entry name" value="RNaseH_domain"/>
</dbReference>
<feature type="compositionally biased region" description="Basic and acidic residues" evidence="1">
    <location>
        <begin position="406"/>
        <end position="421"/>
    </location>
</feature>
<evidence type="ECO:0000259" key="2">
    <source>
        <dbReference type="PROSITE" id="PS50878"/>
    </source>
</evidence>
<evidence type="ECO:0008006" key="6">
    <source>
        <dbReference type="Google" id="ProtNLM"/>
    </source>
</evidence>
<feature type="region of interest" description="Disordered" evidence="1">
    <location>
        <begin position="1"/>
        <end position="46"/>
    </location>
</feature>
<proteinExistence type="predicted"/>
<name>A0A2Z6NPJ6_TRISU</name>
<dbReference type="SUPFAM" id="SSF56219">
    <property type="entry name" value="DNase I-like"/>
    <property type="match status" value="1"/>
</dbReference>
<evidence type="ECO:0000313" key="5">
    <source>
        <dbReference type="Proteomes" id="UP000242715"/>
    </source>
</evidence>
<protein>
    <recommendedName>
        <fullName evidence="6">Reverse transcriptase domain-containing protein</fullName>
    </recommendedName>
</protein>
<dbReference type="PROSITE" id="PS50879">
    <property type="entry name" value="RNASE_H_1"/>
    <property type="match status" value="1"/>
</dbReference>
<accession>A0A2Z6NPJ6</accession>
<dbReference type="InterPro" id="IPR036397">
    <property type="entry name" value="RNaseH_sf"/>
</dbReference>
<dbReference type="PROSITE" id="PS50878">
    <property type="entry name" value="RT_POL"/>
    <property type="match status" value="1"/>
</dbReference>
<dbReference type="GO" id="GO:0003676">
    <property type="term" value="F:nucleic acid binding"/>
    <property type="evidence" value="ECO:0007669"/>
    <property type="project" value="InterPro"/>
</dbReference>
<dbReference type="GO" id="GO:0004523">
    <property type="term" value="F:RNA-DNA hybrid ribonuclease activity"/>
    <property type="evidence" value="ECO:0007669"/>
    <property type="project" value="InterPro"/>
</dbReference>
<evidence type="ECO:0000313" key="4">
    <source>
        <dbReference type="EMBL" id="GAU46238.1"/>
    </source>
</evidence>
<feature type="domain" description="Reverse transcriptase" evidence="2">
    <location>
        <begin position="761"/>
        <end position="1040"/>
    </location>
</feature>
<dbReference type="InterPro" id="IPR012337">
    <property type="entry name" value="RNaseH-like_sf"/>
</dbReference>
<dbReference type="EMBL" id="DF974190">
    <property type="protein sequence ID" value="GAU46238.1"/>
    <property type="molecule type" value="Genomic_DNA"/>
</dbReference>
<feature type="compositionally biased region" description="Basic and acidic residues" evidence="1">
    <location>
        <begin position="26"/>
        <end position="42"/>
    </location>
</feature>
<reference evidence="5" key="1">
    <citation type="journal article" date="2017" name="Front. Plant Sci.">
        <title>Climate Clever Clovers: New Paradigm to Reduce the Environmental Footprint of Ruminants by Breeding Low Methanogenic Forages Utilizing Haplotype Variation.</title>
        <authorList>
            <person name="Kaur P."/>
            <person name="Appels R."/>
            <person name="Bayer P.E."/>
            <person name="Keeble-Gagnere G."/>
            <person name="Wang J."/>
            <person name="Hirakawa H."/>
            <person name="Shirasawa K."/>
            <person name="Vercoe P."/>
            <person name="Stefanova K."/>
            <person name="Durmic Z."/>
            <person name="Nichols P."/>
            <person name="Revell C."/>
            <person name="Isobe S.N."/>
            <person name="Edwards D."/>
            <person name="Erskine W."/>
        </authorList>
    </citation>
    <scope>NUCLEOTIDE SEQUENCE [LARGE SCALE GENOMIC DNA]</scope>
    <source>
        <strain evidence="5">cv. Daliak</strain>
    </source>
</reference>
<dbReference type="InterPro" id="IPR026960">
    <property type="entry name" value="RVT-Znf"/>
</dbReference>
<dbReference type="Gene3D" id="3.30.420.10">
    <property type="entry name" value="Ribonuclease H-like superfamily/Ribonuclease H"/>
    <property type="match status" value="1"/>
</dbReference>
<feature type="region of interest" description="Disordered" evidence="1">
    <location>
        <begin position="392"/>
        <end position="421"/>
    </location>
</feature>
<dbReference type="Pfam" id="PF00078">
    <property type="entry name" value="RVT_1"/>
    <property type="match status" value="1"/>
</dbReference>
<gene>
    <name evidence="4" type="ORF">TSUD_34230</name>
</gene>
<dbReference type="CDD" id="cd01650">
    <property type="entry name" value="RT_nLTR_like"/>
    <property type="match status" value="1"/>
</dbReference>
<organism evidence="4 5">
    <name type="scientific">Trifolium subterraneum</name>
    <name type="common">Subterranean clover</name>
    <dbReference type="NCBI Taxonomy" id="3900"/>
    <lineage>
        <taxon>Eukaryota</taxon>
        <taxon>Viridiplantae</taxon>
        <taxon>Streptophyta</taxon>
        <taxon>Embryophyta</taxon>
        <taxon>Tracheophyta</taxon>
        <taxon>Spermatophyta</taxon>
        <taxon>Magnoliopsida</taxon>
        <taxon>eudicotyledons</taxon>
        <taxon>Gunneridae</taxon>
        <taxon>Pentapetalae</taxon>
        <taxon>rosids</taxon>
        <taxon>fabids</taxon>
        <taxon>Fabales</taxon>
        <taxon>Fabaceae</taxon>
        <taxon>Papilionoideae</taxon>
        <taxon>50 kb inversion clade</taxon>
        <taxon>NPAAA clade</taxon>
        <taxon>Hologalegina</taxon>
        <taxon>IRL clade</taxon>
        <taxon>Trifolieae</taxon>
        <taxon>Trifolium</taxon>
    </lineage>
</organism>
<dbReference type="InterPro" id="IPR044730">
    <property type="entry name" value="RNase_H-like_dom_plant"/>
</dbReference>
<dbReference type="SUPFAM" id="SSF53098">
    <property type="entry name" value="Ribonuclease H-like"/>
    <property type="match status" value="1"/>
</dbReference>
<keyword evidence="5" id="KW-1185">Reference proteome</keyword>
<feature type="domain" description="RNase H type-1" evidence="3">
    <location>
        <begin position="1460"/>
        <end position="1590"/>
    </location>
</feature>
<dbReference type="Pfam" id="PF13456">
    <property type="entry name" value="RVT_3"/>
    <property type="match status" value="1"/>
</dbReference>
<dbReference type="Gene3D" id="3.60.10.10">
    <property type="entry name" value="Endonuclease/exonuclease/phosphatase"/>
    <property type="match status" value="1"/>
</dbReference>
<dbReference type="CDD" id="cd06222">
    <property type="entry name" value="RNase_H_like"/>
    <property type="match status" value="1"/>
</dbReference>
<dbReference type="Pfam" id="PF13966">
    <property type="entry name" value="zf-RVT"/>
    <property type="match status" value="1"/>
</dbReference>
<evidence type="ECO:0000256" key="1">
    <source>
        <dbReference type="SAM" id="MobiDB-lite"/>
    </source>
</evidence>
<sequence>MEPEPKQSESPFCIPWSCVDLSPKQPEPEKSQTKPPEPEKSQTKPQKSFVQVVSNVCEIPLSQFPQACVKGDNLAIEIPEEDYMAGIEACKHNLHGRIIWPKGATPLTVTELKKKLSVMWKELSKWGVSSLGKGYYEFVFSTLEDVRRVRATASWNLSPGLLKLFTWSKDFNPRAQQNASAQVWVRFYGLSQEYWRPNILFAIASSIGTPICIDSVTAKPMIERTFGQFVRVLIDMDLSQTLRDKVLVERKGFAFFVDLNYENLPQFFSNCKVIGHHVGICKKLNMIEEVIIEKNSRDKRKPTKETNKIFVQKRDVRTEKNKDTTVAIVDSTLPIPIPDPVSLSNTNEVIAKNIVDNNLLGASSSSKHLNTNFHNSLPHHNRFAALDGIPIESSDSSEHQNPPKTASDHDNTNEKGKANSNEIDHVALLKEQDRLLEVELNDSLQSVEVHIVDASSTHGSFVDATQDQEDKSSSCDNQLVVVTPERVRKDMNFFKESWANMAETEDEEARLMHSVEKEPPKTTDSFQLKLSKDLVLVSEPWMDIDDMPRGWLSNLHLNIFALNSRNNFLPNLWCICKTTLFPLVLVADDQQVTFSIMENDTTFAITAIYAAISYLNRRRLWSSLNALQSQHDLPWCFIGDFNAIIGAHEHRGITSPARLPMKDFQNWTNTFNLIHLPTTGADFTWENGRRGEPLLVDEVIPKLITDDVNALLTLLPSHQEIKAAVFALNKDSAPGPDGFGAFFFQNYWDIVKTDVINSVLEFFSTSWILPGFNSNIIALLPKVSNATSIDQYRPIAMANFKFKVISKIIADRLAKLMPSIISEEQMGFIHDRNIKDCLCIASEAVNLLHNKSFGGNLALKIDISKAFDTLEWYFLLKVLNSFGFNEVFCNWIHVILKSAFLSISINGKSEGYFNYSRGVRQGDPLSPLLFCIAEDVLSRSISKLVQQGKLDLIKGTRHIKVPSHTFYADDLMIFCKGKLAGLNDLKALFDTYALQSGQIINNAKSTIYSGSITLGRLNVIVNLLNFNLGSLPFNYLGVPLFKGKPKACWLQPIADKILSKLSTWKASLLSMAGRVQLVRAVIQSMLIYSISLYSWPQSLIKQIEKGVKNYIWSGDVGKRKLVTVAWKKLCRPYSQGGLNLRSLSYLNKASNLKLCWSMLNSQSSWAKLLQSRVLRGKRVVQHHIFSSIWSSIKEEASVIFENSIWLLGNGETINFWNDNWCGTVLSEVFQIPSHISHYLTSTVSDYLVNGQWFFPSFFYQHFSALSGLVQQVTVPFEPTQDKLLRKHTDTGDLQLSDAYLFKLQHYQDLHWAKVIWSPDIPPSKSLLVWRFVHNKVPTDDNLMLRGCELPSMCSLCSKNLESSFHIFFECVYAVKIWSWFANTLDMVLQFSSTDDMWKLCDLNWPLQCKSVITSALINLLNVIWYARNQARDFIILKHFNVTIHHPNATVIKEILWQPPLTNWVKCNIDGAAKGNPGIAGCGGIFRNHAADMLYCFAEPLGIASSFQAELCAAMTAIEVAHKKNWHRIWFETDSAHIVLAFKNSKTVVTWSLRNRWQNAMYLFKQMNGIVSHIYREGNQVADSLANIGCNLTSFTSWLEPPLLIVDSLLKNKQGTPTFRFCN</sequence>
<dbReference type="SUPFAM" id="SSF56672">
    <property type="entry name" value="DNA/RNA polymerases"/>
    <property type="match status" value="1"/>
</dbReference>
<dbReference type="OrthoDB" id="1430711at2759"/>
<dbReference type="PANTHER" id="PTHR33116">
    <property type="entry name" value="REVERSE TRANSCRIPTASE ZINC-BINDING DOMAIN-CONTAINING PROTEIN-RELATED-RELATED"/>
    <property type="match status" value="1"/>
</dbReference>
<evidence type="ECO:0000259" key="3">
    <source>
        <dbReference type="PROSITE" id="PS50879"/>
    </source>
</evidence>
<dbReference type="PANTHER" id="PTHR33116:SF80">
    <property type="entry name" value="REVERSE TRANSCRIPTASE ZINC-BINDING DOMAIN-CONTAINING PROTEIN"/>
    <property type="match status" value="1"/>
</dbReference>
<dbReference type="Proteomes" id="UP000242715">
    <property type="component" value="Unassembled WGS sequence"/>
</dbReference>
<dbReference type="InterPro" id="IPR036691">
    <property type="entry name" value="Endo/exonu/phosph_ase_sf"/>
</dbReference>
<dbReference type="InterPro" id="IPR043502">
    <property type="entry name" value="DNA/RNA_pol_sf"/>
</dbReference>